<dbReference type="Gene3D" id="3.30.530.20">
    <property type="match status" value="1"/>
</dbReference>
<dbReference type="SUPFAM" id="SSF55961">
    <property type="entry name" value="Bet v1-like"/>
    <property type="match status" value="1"/>
</dbReference>
<dbReference type="PANTHER" id="PTHR19308:SF39">
    <property type="entry name" value="PHOSPHATIDYLCHOLINE TRANSFER PROTEIN"/>
    <property type="match status" value="1"/>
</dbReference>
<feature type="region of interest" description="Disordered" evidence="1">
    <location>
        <begin position="869"/>
        <end position="900"/>
    </location>
</feature>
<feature type="domain" description="START" evidence="3">
    <location>
        <begin position="297"/>
        <end position="522"/>
    </location>
</feature>
<accession>A0A2K3E7W7</accession>
<evidence type="ECO:0000259" key="3">
    <source>
        <dbReference type="PROSITE" id="PS50848"/>
    </source>
</evidence>
<protein>
    <recommendedName>
        <fullName evidence="3">START domain-containing protein</fullName>
    </recommendedName>
</protein>
<feature type="chain" id="PRO_5014456835" description="START domain-containing protein" evidence="2">
    <location>
        <begin position="16"/>
        <end position="908"/>
    </location>
</feature>
<feature type="compositionally biased region" description="Low complexity" evidence="1">
    <location>
        <begin position="869"/>
        <end position="882"/>
    </location>
</feature>
<reference evidence="4 5" key="1">
    <citation type="journal article" date="2007" name="Science">
        <title>The Chlamydomonas genome reveals the evolution of key animal and plant functions.</title>
        <authorList>
            <person name="Merchant S.S."/>
            <person name="Prochnik S.E."/>
            <person name="Vallon O."/>
            <person name="Harris E.H."/>
            <person name="Karpowicz S.J."/>
            <person name="Witman G.B."/>
            <person name="Terry A."/>
            <person name="Salamov A."/>
            <person name="Fritz-Laylin L.K."/>
            <person name="Marechal-Drouard L."/>
            <person name="Marshall W.F."/>
            <person name="Qu L.H."/>
            <person name="Nelson D.R."/>
            <person name="Sanderfoot A.A."/>
            <person name="Spalding M.H."/>
            <person name="Kapitonov V.V."/>
            <person name="Ren Q."/>
            <person name="Ferris P."/>
            <person name="Lindquist E."/>
            <person name="Shapiro H."/>
            <person name="Lucas S.M."/>
            <person name="Grimwood J."/>
            <person name="Schmutz J."/>
            <person name="Cardol P."/>
            <person name="Cerutti H."/>
            <person name="Chanfreau G."/>
            <person name="Chen C.L."/>
            <person name="Cognat V."/>
            <person name="Croft M.T."/>
            <person name="Dent R."/>
            <person name="Dutcher S."/>
            <person name="Fernandez E."/>
            <person name="Fukuzawa H."/>
            <person name="Gonzalez-Ballester D."/>
            <person name="Gonzalez-Halphen D."/>
            <person name="Hallmann A."/>
            <person name="Hanikenne M."/>
            <person name="Hippler M."/>
            <person name="Inwood W."/>
            <person name="Jabbari K."/>
            <person name="Kalanon M."/>
            <person name="Kuras R."/>
            <person name="Lefebvre P.A."/>
            <person name="Lemaire S.D."/>
            <person name="Lobanov A.V."/>
            <person name="Lohr M."/>
            <person name="Manuell A."/>
            <person name="Meier I."/>
            <person name="Mets L."/>
            <person name="Mittag M."/>
            <person name="Mittelmeier T."/>
            <person name="Moroney J.V."/>
            <person name="Moseley J."/>
            <person name="Napoli C."/>
            <person name="Nedelcu A.M."/>
            <person name="Niyogi K."/>
            <person name="Novoselov S.V."/>
            <person name="Paulsen I.T."/>
            <person name="Pazour G."/>
            <person name="Purton S."/>
            <person name="Ral J.P."/>
            <person name="Riano-Pachon D.M."/>
            <person name="Riekhof W."/>
            <person name="Rymarquis L."/>
            <person name="Schroda M."/>
            <person name="Stern D."/>
            <person name="Umen J."/>
            <person name="Willows R."/>
            <person name="Wilson N."/>
            <person name="Zimmer S.L."/>
            <person name="Allmer J."/>
            <person name="Balk J."/>
            <person name="Bisova K."/>
            <person name="Chen C.J."/>
            <person name="Elias M."/>
            <person name="Gendler K."/>
            <person name="Hauser C."/>
            <person name="Lamb M.R."/>
            <person name="Ledford H."/>
            <person name="Long J.C."/>
            <person name="Minagawa J."/>
            <person name="Page M.D."/>
            <person name="Pan J."/>
            <person name="Pootakham W."/>
            <person name="Roje S."/>
            <person name="Rose A."/>
            <person name="Stahlberg E."/>
            <person name="Terauchi A.M."/>
            <person name="Yang P."/>
            <person name="Ball S."/>
            <person name="Bowler C."/>
            <person name="Dieckmann C.L."/>
            <person name="Gladyshev V.N."/>
            <person name="Green P."/>
            <person name="Jorgensen R."/>
            <person name="Mayfield S."/>
            <person name="Mueller-Roeber B."/>
            <person name="Rajamani S."/>
            <person name="Sayre R.T."/>
            <person name="Brokstein P."/>
            <person name="Dubchak I."/>
            <person name="Goodstein D."/>
            <person name="Hornick L."/>
            <person name="Huang Y.W."/>
            <person name="Jhaveri J."/>
            <person name="Luo Y."/>
            <person name="Martinez D."/>
            <person name="Ngau W.C."/>
            <person name="Otillar B."/>
            <person name="Poliakov A."/>
            <person name="Porter A."/>
            <person name="Szajkowski L."/>
            <person name="Werner G."/>
            <person name="Zhou K."/>
            <person name="Grigoriev I.V."/>
            <person name="Rokhsar D.S."/>
            <person name="Grossman A.R."/>
        </authorList>
    </citation>
    <scope>NUCLEOTIDE SEQUENCE [LARGE SCALE GENOMIC DNA]</scope>
    <source>
        <strain evidence="5">CC-503</strain>
    </source>
</reference>
<feature type="compositionally biased region" description="Low complexity" evidence="1">
    <location>
        <begin position="618"/>
        <end position="645"/>
    </location>
</feature>
<evidence type="ECO:0000256" key="1">
    <source>
        <dbReference type="SAM" id="MobiDB-lite"/>
    </source>
</evidence>
<dbReference type="KEGG" id="cre:CHLRE_01g048701v5"/>
<dbReference type="InterPro" id="IPR023393">
    <property type="entry name" value="START-like_dom_sf"/>
</dbReference>
<feature type="compositionally biased region" description="Low complexity" evidence="1">
    <location>
        <begin position="40"/>
        <end position="56"/>
    </location>
</feature>
<dbReference type="InParanoid" id="A0A2K3E7W7"/>
<dbReference type="PROSITE" id="PS50848">
    <property type="entry name" value="START"/>
    <property type="match status" value="1"/>
</dbReference>
<dbReference type="PANTHER" id="PTHR19308">
    <property type="entry name" value="PHOSPHATIDYLCHOLINE TRANSFER PROTEIN"/>
    <property type="match status" value="1"/>
</dbReference>
<dbReference type="EMBL" id="CM008962">
    <property type="protein sequence ID" value="PNW88875.1"/>
    <property type="molecule type" value="Genomic_DNA"/>
</dbReference>
<dbReference type="Gramene" id="PNW88875">
    <property type="protein sequence ID" value="PNW88875"/>
    <property type="gene ID" value="CHLRE_01g048701v5"/>
</dbReference>
<gene>
    <name evidence="4" type="ORF">CHLRE_01g048701v5</name>
</gene>
<evidence type="ECO:0000313" key="4">
    <source>
        <dbReference type="EMBL" id="PNW88875.1"/>
    </source>
</evidence>
<feature type="signal peptide" evidence="2">
    <location>
        <begin position="1"/>
        <end position="15"/>
    </location>
</feature>
<proteinExistence type="predicted"/>
<feature type="compositionally biased region" description="Low complexity" evidence="1">
    <location>
        <begin position="652"/>
        <end position="663"/>
    </location>
</feature>
<feature type="region of interest" description="Disordered" evidence="1">
    <location>
        <begin position="592"/>
        <end position="703"/>
    </location>
</feature>
<feature type="compositionally biased region" description="Gly residues" evidence="1">
    <location>
        <begin position="165"/>
        <end position="179"/>
    </location>
</feature>
<feature type="region of interest" description="Disordered" evidence="1">
    <location>
        <begin position="94"/>
        <end position="113"/>
    </location>
</feature>
<dbReference type="InterPro" id="IPR051213">
    <property type="entry name" value="START_lipid_transfer"/>
</dbReference>
<dbReference type="GO" id="GO:0005737">
    <property type="term" value="C:cytoplasm"/>
    <property type="evidence" value="ECO:0007669"/>
    <property type="project" value="UniProtKB-ARBA"/>
</dbReference>
<keyword evidence="5" id="KW-1185">Reference proteome</keyword>
<dbReference type="Proteomes" id="UP000006906">
    <property type="component" value="Chromosome 1"/>
</dbReference>
<organism evidence="4 5">
    <name type="scientific">Chlamydomonas reinhardtii</name>
    <name type="common">Chlamydomonas smithii</name>
    <dbReference type="NCBI Taxonomy" id="3055"/>
    <lineage>
        <taxon>Eukaryota</taxon>
        <taxon>Viridiplantae</taxon>
        <taxon>Chlorophyta</taxon>
        <taxon>core chlorophytes</taxon>
        <taxon>Chlorophyceae</taxon>
        <taxon>CS clade</taxon>
        <taxon>Chlamydomonadales</taxon>
        <taxon>Chlamydomonadaceae</taxon>
        <taxon>Chlamydomonas</taxon>
    </lineage>
</organism>
<keyword evidence="2" id="KW-0732">Signal</keyword>
<evidence type="ECO:0000256" key="2">
    <source>
        <dbReference type="SAM" id="SignalP"/>
    </source>
</evidence>
<dbReference type="GO" id="GO:0008289">
    <property type="term" value="F:lipid binding"/>
    <property type="evidence" value="ECO:0007669"/>
    <property type="project" value="InterPro"/>
</dbReference>
<sequence>MASVALAVFLSGVVAGRLIERRQQRRRAGGGGSGHEAGEGEAAAAATAADGGAARPLTPPELQPHQPHHLRSMDRPHLHPLPHSDSFLQHAEPTTPTVRVQPATAAATSGTAQELTAVPQAAQLPQQPRQQRRWRLLGLIPMGRGGRDSSEEQGAAAPNGSYADSGGGSGGGGGGGGTITGTDTSTVSTGRTPAAGGPPVTPPHPHMAHAVPAAGTPFAPTTSAHAPSLPCPSPKPSGAPSSAAASATPATAVTAAAPDAATHLEHPRHVWYVNEQDLQYFRLRAEQDVSVPGAGPWTHMMDKEAARVYRYTAHRRALPSGLTEYRSVTVIPDTSPLEYVDFSLDDNCRCRWEGFMVSAEVLEAGDQRLRQQVVRWIRTFPFGFITDREYVIARALFAVTPDGAVHRGLPPPARLMGHPSGPSASLSALQVSDLYVVTKSIGHPGAADGQHGGKVVTIPEYYSMWRCRTVACPWGGQRPAVEVLLLHSEDMRIPERLARMAISMGMSKFVSTMAAAVPGFVAERRRRGLAPTQPDPQAYGHHHHVYGRSARAAAARAAEEHDVAAPGGDLAAAGAAPTPAGSYAVTQPRQLGTAASPAGPAHTPQQPAAPATPHPVPHGHAAPAAATPASTTATPSSAASQPWTPLAATTPSSNGSSAFSVASTPTGPVRALWRPHVASTSPNPHHWPDTDSAGTAGGKTSARGAGGIARFSLTQVAVGGDDIGGGAVAQLEDNAAAAGDGTVQRQKHQEGNGEAAASGAAACGEGVVADAWWSLGRAMSPTGLWRRQDLPKMSSAWGTDPQGGSRKRGGLYRRALLAAAASAGLLLAVRAAGGARRPQRNSAGGRHGGQAAADVAVAAPAAGVAAAAPAAEASSGRASGLAIRSGPFPLGEADSPDTGTECTRAVAF</sequence>
<dbReference type="OrthoDB" id="1295045at2759"/>
<feature type="compositionally biased region" description="Low complexity" evidence="1">
    <location>
        <begin position="238"/>
        <end position="251"/>
    </location>
</feature>
<dbReference type="InterPro" id="IPR002913">
    <property type="entry name" value="START_lipid-bd_dom"/>
</dbReference>
<feature type="region of interest" description="Disordered" evidence="1">
    <location>
        <begin position="141"/>
        <end position="251"/>
    </location>
</feature>
<feature type="compositionally biased region" description="Low complexity" evidence="1">
    <location>
        <begin position="180"/>
        <end position="198"/>
    </location>
</feature>
<dbReference type="AlphaFoldDB" id="A0A2K3E7W7"/>
<evidence type="ECO:0000313" key="5">
    <source>
        <dbReference type="Proteomes" id="UP000006906"/>
    </source>
</evidence>
<dbReference type="GeneID" id="5715710"/>
<name>A0A2K3E7W7_CHLRE</name>
<feature type="compositionally biased region" description="Low complexity" evidence="1">
    <location>
        <begin position="597"/>
        <end position="609"/>
    </location>
</feature>
<dbReference type="RefSeq" id="XP_042928840.1">
    <property type="nucleotide sequence ID" value="XM_043058926.1"/>
</dbReference>
<feature type="region of interest" description="Disordered" evidence="1">
    <location>
        <begin position="23"/>
        <end position="89"/>
    </location>
</feature>